<evidence type="ECO:0000256" key="6">
    <source>
        <dbReference type="ARBA" id="ARBA00022940"/>
    </source>
</evidence>
<keyword evidence="10" id="KW-1185">Reference proteome</keyword>
<keyword evidence="6" id="KW-0211">Defensin</keyword>
<dbReference type="STRING" id="391180.A0A2Y9IWV2"/>
<evidence type="ECO:0000256" key="5">
    <source>
        <dbReference type="ARBA" id="ARBA00022729"/>
    </source>
</evidence>
<evidence type="ECO:0000256" key="7">
    <source>
        <dbReference type="ARBA" id="ARBA00023022"/>
    </source>
</evidence>
<dbReference type="PANTHER" id="PTHR15001:SF9">
    <property type="entry name" value="BETA-DEFENSIN 115"/>
    <property type="match status" value="1"/>
</dbReference>
<evidence type="ECO:0000256" key="9">
    <source>
        <dbReference type="SAM" id="SignalP"/>
    </source>
</evidence>
<dbReference type="GO" id="GO:0042742">
    <property type="term" value="P:defense response to bacterium"/>
    <property type="evidence" value="ECO:0007669"/>
    <property type="project" value="UniProtKB-KW"/>
</dbReference>
<evidence type="ECO:0000256" key="4">
    <source>
        <dbReference type="ARBA" id="ARBA00022529"/>
    </source>
</evidence>
<sequence length="95" mass="10783">MPLDHSSLLSGYIKLLVLTLAVLVLLAQASPDGWVTRCNYRNGRCRISCKENERKKEKCGEKKICCIPDVKCEPSYSVEKQQMTYEAKVRTAECL</sequence>
<feature type="chain" id="PRO_5015964768" evidence="9">
    <location>
        <begin position="30"/>
        <end position="95"/>
    </location>
</feature>
<dbReference type="GeneID" id="111141875"/>
<dbReference type="InterPro" id="IPR050544">
    <property type="entry name" value="Beta-defensin"/>
</dbReference>
<evidence type="ECO:0000256" key="2">
    <source>
        <dbReference type="ARBA" id="ARBA00007371"/>
    </source>
</evidence>
<accession>A0A2Y9IWV2</accession>
<evidence type="ECO:0000256" key="8">
    <source>
        <dbReference type="ARBA" id="ARBA00023157"/>
    </source>
</evidence>
<evidence type="ECO:0000313" key="11">
    <source>
        <dbReference type="RefSeq" id="XP_022350425.1"/>
    </source>
</evidence>
<keyword evidence="8" id="KW-1015">Disulfide bond</keyword>
<dbReference type="KEGG" id="elk:111141875"/>
<dbReference type="RefSeq" id="XP_022350425.1">
    <property type="nucleotide sequence ID" value="XM_022494717.1"/>
</dbReference>
<dbReference type="PANTHER" id="PTHR15001">
    <property type="entry name" value="BETA-DEFENSIN 123-RELATED"/>
    <property type="match status" value="1"/>
</dbReference>
<gene>
    <name evidence="11" type="primary">LOC111141875</name>
</gene>
<comment type="similarity">
    <text evidence="2">Belongs to the beta-defensin family.</text>
</comment>
<keyword evidence="7" id="KW-0044">Antibiotic</keyword>
<evidence type="ECO:0000313" key="10">
    <source>
        <dbReference type="Proteomes" id="UP000248482"/>
    </source>
</evidence>
<keyword evidence="4" id="KW-0929">Antimicrobial</keyword>
<dbReference type="Proteomes" id="UP000248482">
    <property type="component" value="Unplaced"/>
</dbReference>
<keyword evidence="5 9" id="KW-0732">Signal</keyword>
<evidence type="ECO:0000256" key="3">
    <source>
        <dbReference type="ARBA" id="ARBA00022525"/>
    </source>
</evidence>
<organism evidence="10 11">
    <name type="scientific">Enhydra lutris kenyoni</name>
    <name type="common">northern sea otter</name>
    <dbReference type="NCBI Taxonomy" id="391180"/>
    <lineage>
        <taxon>Eukaryota</taxon>
        <taxon>Metazoa</taxon>
        <taxon>Chordata</taxon>
        <taxon>Craniata</taxon>
        <taxon>Vertebrata</taxon>
        <taxon>Euteleostomi</taxon>
        <taxon>Mammalia</taxon>
        <taxon>Eutheria</taxon>
        <taxon>Laurasiatheria</taxon>
        <taxon>Carnivora</taxon>
        <taxon>Caniformia</taxon>
        <taxon>Musteloidea</taxon>
        <taxon>Mustelidae</taxon>
        <taxon>Lutrinae</taxon>
        <taxon>Enhydra</taxon>
    </lineage>
</organism>
<keyword evidence="3" id="KW-0964">Secreted</keyword>
<comment type="subcellular location">
    <subcellularLocation>
        <location evidence="1">Secreted</location>
    </subcellularLocation>
</comment>
<name>A0A2Y9IWV2_ENHLU</name>
<feature type="signal peptide" evidence="9">
    <location>
        <begin position="1"/>
        <end position="29"/>
    </location>
</feature>
<reference evidence="11" key="1">
    <citation type="submission" date="2025-08" db="UniProtKB">
        <authorList>
            <consortium name="RefSeq"/>
        </authorList>
    </citation>
    <scope>IDENTIFICATION</scope>
    <source>
        <tissue evidence="11">Blood</tissue>
    </source>
</reference>
<protein>
    <submittedName>
        <fullName evidence="11">Beta-defensin 115</fullName>
    </submittedName>
</protein>
<evidence type="ECO:0000256" key="1">
    <source>
        <dbReference type="ARBA" id="ARBA00004613"/>
    </source>
</evidence>
<proteinExistence type="inferred from homology"/>
<dbReference type="AlphaFoldDB" id="A0A2Y9IWV2"/>
<dbReference type="GO" id="GO:0005576">
    <property type="term" value="C:extracellular region"/>
    <property type="evidence" value="ECO:0007669"/>
    <property type="project" value="UniProtKB-SubCell"/>
</dbReference>